<feature type="transmembrane region" description="Helical" evidence="10">
    <location>
        <begin position="213"/>
        <end position="231"/>
    </location>
</feature>
<feature type="transmembrane region" description="Helical" evidence="10">
    <location>
        <begin position="47"/>
        <end position="69"/>
    </location>
</feature>
<feature type="transmembrane region" description="Helical" evidence="10">
    <location>
        <begin position="120"/>
        <end position="141"/>
    </location>
</feature>
<sequence length="512" mass="56200">MEFLIDPSMWAGLITLIVLEIVLGIDNLVFIAILVKKLPPHQRDKARIIGLSLALVMRLALLSVVSWLVTLTTPLVTLWDQSFSGRDLILIAGGLFLLFKATTELHERLEGSTHESNNSGVYAGFGVVIAQILVLDAVFSLDSIITAVGMVDSLAVMMTAVILAMLVMLMASKSLTDFVNAHPTVVVLCLSFLLMIGFSLVAEGFGYHIPKGYLYAAIGFSILIEFLNQLIKRNFAKEQAQLPLRERTTTAIFRLMGGKLYTDEDAEPTQNTTLEQSFAEEERNMISGVLSLAERSTRTVMTPRSDIAWLDISDSREEVLAELMASCHSQFPVCDGELDNLLGVVRAKDLMVGLKEGKTLAEMAAGNDSIIVPDSISVIRLLNVLREARGNVVLVNDEFGTVQGLVTPHDLLEAIVGEFLDEDEDPEVVNEGTGWLVKGSTDIHYLEQVLSRRGLVDPEEEYATLAGMLLAWSGQLPVEGAVFEHEDLRFEVVELSDFRIAQVRITPITAAI</sequence>
<dbReference type="SUPFAM" id="SSF56176">
    <property type="entry name" value="FAD-binding/transporter-associated domain-like"/>
    <property type="match status" value="1"/>
</dbReference>
<comment type="similarity">
    <text evidence="2">Belongs to the UPF0053 family.</text>
</comment>
<dbReference type="PANTHER" id="PTHR22777">
    <property type="entry name" value="HEMOLYSIN-RELATED"/>
    <property type="match status" value="1"/>
</dbReference>
<name>A0ABW3KJI7_9GAMM</name>
<dbReference type="CDD" id="cd04590">
    <property type="entry name" value="CBS_pair_CorC_HlyC_assoc"/>
    <property type="match status" value="1"/>
</dbReference>
<proteinExistence type="inferred from homology"/>
<dbReference type="Pfam" id="PF03471">
    <property type="entry name" value="CorC_HlyC"/>
    <property type="match status" value="1"/>
</dbReference>
<evidence type="ECO:0000256" key="3">
    <source>
        <dbReference type="ARBA" id="ARBA00022475"/>
    </source>
</evidence>
<dbReference type="Gene3D" id="3.10.580.10">
    <property type="entry name" value="CBS-domain"/>
    <property type="match status" value="1"/>
</dbReference>
<keyword evidence="6 10" id="KW-1133">Transmembrane helix</keyword>
<dbReference type="SMART" id="SM01091">
    <property type="entry name" value="CorC_HlyC"/>
    <property type="match status" value="1"/>
</dbReference>
<keyword evidence="8 10" id="KW-0472">Membrane</keyword>
<dbReference type="InterPro" id="IPR016169">
    <property type="entry name" value="FAD-bd_PCMH_sub2"/>
</dbReference>
<gene>
    <name evidence="12" type="ORF">ACFQ1C_10460</name>
</gene>
<evidence type="ECO:0000256" key="9">
    <source>
        <dbReference type="PROSITE-ProRule" id="PRU00703"/>
    </source>
</evidence>
<dbReference type="InterPro" id="IPR005170">
    <property type="entry name" value="Transptr-assoc_dom"/>
</dbReference>
<dbReference type="Proteomes" id="UP001597048">
    <property type="component" value="Unassembled WGS sequence"/>
</dbReference>
<dbReference type="Pfam" id="PF00571">
    <property type="entry name" value="CBS"/>
    <property type="match status" value="2"/>
</dbReference>
<keyword evidence="7 9" id="KW-0129">CBS domain</keyword>
<dbReference type="PROSITE" id="PS51371">
    <property type="entry name" value="CBS"/>
    <property type="match status" value="2"/>
</dbReference>
<reference evidence="13" key="1">
    <citation type="journal article" date="2019" name="Int. J. Syst. Evol. Microbiol.">
        <title>The Global Catalogue of Microorganisms (GCM) 10K type strain sequencing project: providing services to taxonomists for standard genome sequencing and annotation.</title>
        <authorList>
            <consortium name="The Broad Institute Genomics Platform"/>
            <consortium name="The Broad Institute Genome Sequencing Center for Infectious Disease"/>
            <person name="Wu L."/>
            <person name="Ma J."/>
        </authorList>
    </citation>
    <scope>NUCLEOTIDE SEQUENCE [LARGE SCALE GENOMIC DNA]</scope>
    <source>
        <strain evidence="13">CCUG 60525</strain>
    </source>
</reference>
<keyword evidence="5" id="KW-0677">Repeat</keyword>
<dbReference type="Pfam" id="PF03741">
    <property type="entry name" value="TerC"/>
    <property type="match status" value="1"/>
</dbReference>
<keyword evidence="4 10" id="KW-0812">Transmembrane</keyword>
<dbReference type="InterPro" id="IPR036318">
    <property type="entry name" value="FAD-bd_PCMH-like_sf"/>
</dbReference>
<evidence type="ECO:0000256" key="4">
    <source>
        <dbReference type="ARBA" id="ARBA00022692"/>
    </source>
</evidence>
<keyword evidence="13" id="KW-1185">Reference proteome</keyword>
<evidence type="ECO:0000256" key="8">
    <source>
        <dbReference type="ARBA" id="ARBA00023136"/>
    </source>
</evidence>
<accession>A0ABW3KJI7</accession>
<dbReference type="RefSeq" id="WP_379558553.1">
    <property type="nucleotide sequence ID" value="NZ_JBHTJS010000036.1"/>
</dbReference>
<dbReference type="PANTHER" id="PTHR22777:SF15">
    <property type="entry name" value="UPF0053 INNER MEMBRANE PROTEIN YOAE"/>
    <property type="match status" value="1"/>
</dbReference>
<evidence type="ECO:0000256" key="10">
    <source>
        <dbReference type="SAM" id="Phobius"/>
    </source>
</evidence>
<evidence type="ECO:0000256" key="1">
    <source>
        <dbReference type="ARBA" id="ARBA00004651"/>
    </source>
</evidence>
<evidence type="ECO:0000256" key="2">
    <source>
        <dbReference type="ARBA" id="ARBA00006337"/>
    </source>
</evidence>
<feature type="domain" description="CBS" evidence="11">
    <location>
        <begin position="301"/>
        <end position="360"/>
    </location>
</feature>
<evidence type="ECO:0000259" key="11">
    <source>
        <dbReference type="PROSITE" id="PS51371"/>
    </source>
</evidence>
<feature type="transmembrane region" description="Helical" evidence="10">
    <location>
        <begin position="153"/>
        <end position="172"/>
    </location>
</feature>
<dbReference type="InterPro" id="IPR005496">
    <property type="entry name" value="Integral_membrane_TerC"/>
</dbReference>
<comment type="subcellular location">
    <subcellularLocation>
        <location evidence="1">Cell membrane</location>
        <topology evidence="1">Multi-pass membrane protein</topology>
    </subcellularLocation>
</comment>
<protein>
    <submittedName>
        <fullName evidence="12">Transporter associated domain-containing protein</fullName>
    </submittedName>
</protein>
<dbReference type="SUPFAM" id="SSF54631">
    <property type="entry name" value="CBS-domain pair"/>
    <property type="match status" value="1"/>
</dbReference>
<dbReference type="EMBL" id="JBHTJS010000036">
    <property type="protein sequence ID" value="MFD1008575.1"/>
    <property type="molecule type" value="Genomic_DNA"/>
</dbReference>
<organism evidence="12 13">
    <name type="scientific">Oceanisphaera ostreae</name>
    <dbReference type="NCBI Taxonomy" id="914151"/>
    <lineage>
        <taxon>Bacteria</taxon>
        <taxon>Pseudomonadati</taxon>
        <taxon>Pseudomonadota</taxon>
        <taxon>Gammaproteobacteria</taxon>
        <taxon>Aeromonadales</taxon>
        <taxon>Aeromonadaceae</taxon>
        <taxon>Oceanisphaera</taxon>
    </lineage>
</organism>
<dbReference type="InterPro" id="IPR000644">
    <property type="entry name" value="CBS_dom"/>
</dbReference>
<evidence type="ECO:0000256" key="7">
    <source>
        <dbReference type="ARBA" id="ARBA00023122"/>
    </source>
</evidence>
<evidence type="ECO:0000256" key="5">
    <source>
        <dbReference type="ARBA" id="ARBA00022737"/>
    </source>
</evidence>
<evidence type="ECO:0000256" key="6">
    <source>
        <dbReference type="ARBA" id="ARBA00022989"/>
    </source>
</evidence>
<feature type="domain" description="CBS" evidence="11">
    <location>
        <begin position="363"/>
        <end position="422"/>
    </location>
</feature>
<evidence type="ECO:0000313" key="12">
    <source>
        <dbReference type="EMBL" id="MFD1008575.1"/>
    </source>
</evidence>
<dbReference type="Gene3D" id="3.30.465.10">
    <property type="match status" value="1"/>
</dbReference>
<dbReference type="InterPro" id="IPR044751">
    <property type="entry name" value="Ion_transp-like_CBS"/>
</dbReference>
<comment type="caution">
    <text evidence="12">The sequence shown here is derived from an EMBL/GenBank/DDBJ whole genome shotgun (WGS) entry which is preliminary data.</text>
</comment>
<keyword evidence="3" id="KW-1003">Cell membrane</keyword>
<feature type="transmembrane region" description="Helical" evidence="10">
    <location>
        <begin position="184"/>
        <end position="207"/>
    </location>
</feature>
<feature type="transmembrane region" description="Helical" evidence="10">
    <location>
        <begin position="12"/>
        <end position="35"/>
    </location>
</feature>
<evidence type="ECO:0000313" key="13">
    <source>
        <dbReference type="Proteomes" id="UP001597048"/>
    </source>
</evidence>
<dbReference type="InterPro" id="IPR046342">
    <property type="entry name" value="CBS_dom_sf"/>
</dbReference>